<organism evidence="1 2">
    <name type="scientific">Portunus trituberculatus</name>
    <name type="common">Swimming crab</name>
    <name type="synonym">Neptunus trituberculatus</name>
    <dbReference type="NCBI Taxonomy" id="210409"/>
    <lineage>
        <taxon>Eukaryota</taxon>
        <taxon>Metazoa</taxon>
        <taxon>Ecdysozoa</taxon>
        <taxon>Arthropoda</taxon>
        <taxon>Crustacea</taxon>
        <taxon>Multicrustacea</taxon>
        <taxon>Malacostraca</taxon>
        <taxon>Eumalacostraca</taxon>
        <taxon>Eucarida</taxon>
        <taxon>Decapoda</taxon>
        <taxon>Pleocyemata</taxon>
        <taxon>Brachyura</taxon>
        <taxon>Eubrachyura</taxon>
        <taxon>Portunoidea</taxon>
        <taxon>Portunidae</taxon>
        <taxon>Portuninae</taxon>
        <taxon>Portunus</taxon>
    </lineage>
</organism>
<accession>A0A5B7JHE0</accession>
<evidence type="ECO:0000313" key="1">
    <source>
        <dbReference type="EMBL" id="MPC97491.1"/>
    </source>
</evidence>
<gene>
    <name evidence="1" type="ORF">E2C01_092809</name>
</gene>
<dbReference type="AlphaFoldDB" id="A0A5B7JHE0"/>
<protein>
    <submittedName>
        <fullName evidence="1">Uncharacterized protein</fullName>
    </submittedName>
</protein>
<name>A0A5B7JHE0_PORTR</name>
<proteinExistence type="predicted"/>
<comment type="caution">
    <text evidence="1">The sequence shown here is derived from an EMBL/GenBank/DDBJ whole genome shotgun (WGS) entry which is preliminary data.</text>
</comment>
<keyword evidence="2" id="KW-1185">Reference proteome</keyword>
<dbReference type="EMBL" id="VSRR010110248">
    <property type="protein sequence ID" value="MPC97491.1"/>
    <property type="molecule type" value="Genomic_DNA"/>
</dbReference>
<evidence type="ECO:0000313" key="2">
    <source>
        <dbReference type="Proteomes" id="UP000324222"/>
    </source>
</evidence>
<sequence>MSRLLIMREQHEEHEDTRAAEKRREFVWYRQCQGVAPSSRRVASAALWLVSQQAGSGCGGNGGGGGCLPLKVKARQTLELLRDFCARLLADVWW</sequence>
<reference evidence="1 2" key="1">
    <citation type="submission" date="2019-05" db="EMBL/GenBank/DDBJ databases">
        <title>Another draft genome of Portunus trituberculatus and its Hox gene families provides insights of decapod evolution.</title>
        <authorList>
            <person name="Jeong J.-H."/>
            <person name="Song I."/>
            <person name="Kim S."/>
            <person name="Choi T."/>
            <person name="Kim D."/>
            <person name="Ryu S."/>
            <person name="Kim W."/>
        </authorList>
    </citation>
    <scope>NUCLEOTIDE SEQUENCE [LARGE SCALE GENOMIC DNA]</scope>
    <source>
        <tissue evidence="1">Muscle</tissue>
    </source>
</reference>
<dbReference type="Proteomes" id="UP000324222">
    <property type="component" value="Unassembled WGS sequence"/>
</dbReference>